<dbReference type="InterPro" id="IPR002220">
    <property type="entry name" value="DapA-like"/>
</dbReference>
<sequence>MFRGTGTAVVTPFKNGDVDFDAFERFIGFQLESKIEALIVLGTTGESPTISDYERTQLIKTAVNESKGSVPVIVGTGTNSTEKTVEMSTRAFDEGADGVLVVVPYYNKPTQEGLYRHFGEIATRVQGPVIIYNVPGRTGTNMLPDTIIRCLDFDNIVGVKEASGDQYNVDYLLSRLKANHSDLKVWSGNDDQAFHLCCSGGDGVISVISNAAPLKTSSMIRSILGGDLERARDLHLELLPIMKAFFVESNPIPVKYALSLMNYCQNELRLPLCELSHSNRKVVERAMKESGVL</sequence>
<dbReference type="GO" id="GO:0019877">
    <property type="term" value="P:diaminopimelate biosynthetic process"/>
    <property type="evidence" value="ECO:0007669"/>
    <property type="project" value="UniProtKB-UniRule"/>
</dbReference>
<dbReference type="EMBL" id="DSBT01000154">
    <property type="protein sequence ID" value="HDP77637.1"/>
    <property type="molecule type" value="Genomic_DNA"/>
</dbReference>
<organism evidence="16">
    <name type="scientific">Mesotoga infera</name>
    <dbReference type="NCBI Taxonomy" id="1236046"/>
    <lineage>
        <taxon>Bacteria</taxon>
        <taxon>Thermotogati</taxon>
        <taxon>Thermotogota</taxon>
        <taxon>Thermotogae</taxon>
        <taxon>Kosmotogales</taxon>
        <taxon>Kosmotogaceae</taxon>
        <taxon>Mesotoga</taxon>
    </lineage>
</organism>
<feature type="binding site" evidence="12 15">
    <location>
        <position position="205"/>
    </location>
    <ligand>
        <name>pyruvate</name>
        <dbReference type="ChEBI" id="CHEBI:15361"/>
    </ligand>
</feature>
<dbReference type="InterPro" id="IPR013785">
    <property type="entry name" value="Aldolase_TIM"/>
</dbReference>
<protein>
    <recommendedName>
        <fullName evidence="4 12">4-hydroxy-tetrahydrodipicolinate synthase</fullName>
        <shortName evidence="12">HTPA synthase</shortName>
        <ecNumber evidence="4 12">4.3.3.7</ecNumber>
    </recommendedName>
</protein>
<dbReference type="HAMAP" id="MF_00418">
    <property type="entry name" value="DapA"/>
    <property type="match status" value="1"/>
</dbReference>
<dbReference type="EC" id="4.3.3.7" evidence="4 12"/>
<dbReference type="InterPro" id="IPR020624">
    <property type="entry name" value="Schiff_base-form_aldolases_CS"/>
</dbReference>
<feature type="active site" description="Proton donor/acceptor" evidence="12 14">
    <location>
        <position position="132"/>
    </location>
</feature>
<keyword evidence="5 12" id="KW-0963">Cytoplasm</keyword>
<dbReference type="SUPFAM" id="SSF51569">
    <property type="entry name" value="Aldolase"/>
    <property type="match status" value="1"/>
</dbReference>
<dbReference type="NCBIfam" id="TIGR00674">
    <property type="entry name" value="dapA"/>
    <property type="match status" value="1"/>
</dbReference>
<reference evidence="16" key="1">
    <citation type="journal article" date="2020" name="mSystems">
        <title>Genome- and Community-Level Interaction Insights into Carbon Utilization and Element Cycling Functions of Hydrothermarchaeota in Hydrothermal Sediment.</title>
        <authorList>
            <person name="Zhou Z."/>
            <person name="Liu Y."/>
            <person name="Xu W."/>
            <person name="Pan J."/>
            <person name="Luo Z.H."/>
            <person name="Li M."/>
        </authorList>
    </citation>
    <scope>NUCLEOTIDE SEQUENCE [LARGE SCALE GENOMIC DNA]</scope>
    <source>
        <strain evidence="16">SpSt-1179</strain>
    </source>
</reference>
<comment type="caution">
    <text evidence="12">Was originally thought to be a dihydrodipicolinate synthase (DHDPS), catalyzing the condensation of (S)-aspartate-beta-semialdehyde [(S)-ASA] and pyruvate to dihydrodipicolinate (DHDP). However, it was shown in E.coli that the product of the enzymatic reaction is not dihydrodipicolinate but in fact (4S)-4-hydroxy-2,3,4,5-tetrahydro-(2S)-dipicolinic acid (HTPA), and that the consecutive dehydration reaction leading to DHDP is not spontaneous but catalyzed by DapB.</text>
</comment>
<proteinExistence type="inferred from homology"/>
<evidence type="ECO:0000313" key="16">
    <source>
        <dbReference type="EMBL" id="HDP77637.1"/>
    </source>
</evidence>
<evidence type="ECO:0000256" key="10">
    <source>
        <dbReference type="ARBA" id="ARBA00023270"/>
    </source>
</evidence>
<dbReference type="InterPro" id="IPR005263">
    <property type="entry name" value="DapA"/>
</dbReference>
<comment type="similarity">
    <text evidence="3 12 13">Belongs to the DapA family.</text>
</comment>
<evidence type="ECO:0000256" key="2">
    <source>
        <dbReference type="ARBA" id="ARBA00005120"/>
    </source>
</evidence>
<comment type="subcellular location">
    <subcellularLocation>
        <location evidence="12">Cytoplasm</location>
    </subcellularLocation>
</comment>
<keyword evidence="9 12" id="KW-0456">Lyase</keyword>
<dbReference type="PANTHER" id="PTHR12128:SF66">
    <property type="entry name" value="4-HYDROXY-2-OXOGLUTARATE ALDOLASE, MITOCHONDRIAL"/>
    <property type="match status" value="1"/>
</dbReference>
<evidence type="ECO:0000256" key="1">
    <source>
        <dbReference type="ARBA" id="ARBA00003294"/>
    </source>
</evidence>
<feature type="site" description="Part of a proton relay during catalysis" evidence="12">
    <location>
        <position position="106"/>
    </location>
</feature>
<dbReference type="PANTHER" id="PTHR12128">
    <property type="entry name" value="DIHYDRODIPICOLINATE SYNTHASE"/>
    <property type="match status" value="1"/>
</dbReference>
<evidence type="ECO:0000256" key="12">
    <source>
        <dbReference type="HAMAP-Rule" id="MF_00418"/>
    </source>
</evidence>
<name>A0A7C1CTK5_9BACT</name>
<dbReference type="SMART" id="SM01130">
    <property type="entry name" value="DHDPS"/>
    <property type="match status" value="1"/>
</dbReference>
<keyword evidence="8 12" id="KW-0457">Lysine biosynthesis</keyword>
<dbReference type="CDD" id="cd00950">
    <property type="entry name" value="DHDPS"/>
    <property type="match status" value="1"/>
</dbReference>
<comment type="catalytic activity">
    <reaction evidence="11 12">
        <text>L-aspartate 4-semialdehyde + pyruvate = (2S,4S)-4-hydroxy-2,3,4,5-tetrahydrodipicolinate + H2O + H(+)</text>
        <dbReference type="Rhea" id="RHEA:34171"/>
        <dbReference type="ChEBI" id="CHEBI:15361"/>
        <dbReference type="ChEBI" id="CHEBI:15377"/>
        <dbReference type="ChEBI" id="CHEBI:15378"/>
        <dbReference type="ChEBI" id="CHEBI:67139"/>
        <dbReference type="ChEBI" id="CHEBI:537519"/>
        <dbReference type="EC" id="4.3.3.7"/>
    </reaction>
</comment>
<feature type="active site" description="Schiff-base intermediate with substrate" evidence="12 14">
    <location>
        <position position="160"/>
    </location>
</feature>
<dbReference type="InterPro" id="IPR020625">
    <property type="entry name" value="Schiff_base-form_aldolases_AS"/>
</dbReference>
<comment type="caution">
    <text evidence="16">The sequence shown here is derived from an EMBL/GenBank/DDBJ whole genome shotgun (WGS) entry which is preliminary data.</text>
</comment>
<dbReference type="Gene3D" id="3.20.20.70">
    <property type="entry name" value="Aldolase class I"/>
    <property type="match status" value="1"/>
</dbReference>
<evidence type="ECO:0000256" key="5">
    <source>
        <dbReference type="ARBA" id="ARBA00022490"/>
    </source>
</evidence>
<dbReference type="AlphaFoldDB" id="A0A7C1CTK5"/>
<comment type="function">
    <text evidence="1 12">Catalyzes the condensation of (S)-aspartate-beta-semialdehyde [(S)-ASA] and pyruvate to 4-hydroxy-tetrahydrodipicolinate (HTPA).</text>
</comment>
<evidence type="ECO:0000256" key="3">
    <source>
        <dbReference type="ARBA" id="ARBA00007592"/>
    </source>
</evidence>
<feature type="site" description="Part of a proton relay during catalysis" evidence="12">
    <location>
        <position position="43"/>
    </location>
</feature>
<keyword evidence="10 12" id="KW-0704">Schiff base</keyword>
<evidence type="ECO:0000256" key="6">
    <source>
        <dbReference type="ARBA" id="ARBA00022605"/>
    </source>
</evidence>
<dbReference type="PROSITE" id="PS00665">
    <property type="entry name" value="DHDPS_1"/>
    <property type="match status" value="1"/>
</dbReference>
<dbReference type="UniPathway" id="UPA00034">
    <property type="reaction ID" value="UER00017"/>
</dbReference>
<comment type="pathway">
    <text evidence="2 12">Amino-acid biosynthesis; L-lysine biosynthesis via DAP pathway; (S)-tetrahydrodipicolinate from L-aspartate: step 3/4.</text>
</comment>
<dbReference type="Pfam" id="PF00701">
    <property type="entry name" value="DHDPS"/>
    <property type="match status" value="1"/>
</dbReference>
<gene>
    <name evidence="12" type="primary">dapA</name>
    <name evidence="16" type="ORF">ENN47_05545</name>
</gene>
<comment type="subunit">
    <text evidence="12">Homotetramer; dimer of dimers.</text>
</comment>
<evidence type="ECO:0000256" key="13">
    <source>
        <dbReference type="PIRNR" id="PIRNR001365"/>
    </source>
</evidence>
<dbReference type="PROSITE" id="PS00666">
    <property type="entry name" value="DHDPS_2"/>
    <property type="match status" value="1"/>
</dbReference>
<dbReference type="GO" id="GO:0009089">
    <property type="term" value="P:lysine biosynthetic process via diaminopimelate"/>
    <property type="evidence" value="ECO:0007669"/>
    <property type="project" value="UniProtKB-UniRule"/>
</dbReference>
<evidence type="ECO:0000256" key="8">
    <source>
        <dbReference type="ARBA" id="ARBA00023154"/>
    </source>
</evidence>
<accession>A0A7C1CTK5</accession>
<evidence type="ECO:0000256" key="7">
    <source>
        <dbReference type="ARBA" id="ARBA00022915"/>
    </source>
</evidence>
<dbReference type="GO" id="GO:0005829">
    <property type="term" value="C:cytosol"/>
    <property type="evidence" value="ECO:0007669"/>
    <property type="project" value="TreeGrafter"/>
</dbReference>
<dbReference type="PRINTS" id="PR00146">
    <property type="entry name" value="DHPICSNTHASE"/>
</dbReference>
<evidence type="ECO:0000256" key="15">
    <source>
        <dbReference type="PIRSR" id="PIRSR001365-2"/>
    </source>
</evidence>
<evidence type="ECO:0000256" key="4">
    <source>
        <dbReference type="ARBA" id="ARBA00012086"/>
    </source>
</evidence>
<evidence type="ECO:0000256" key="9">
    <source>
        <dbReference type="ARBA" id="ARBA00023239"/>
    </source>
</evidence>
<dbReference type="GO" id="GO:0008840">
    <property type="term" value="F:4-hydroxy-tetrahydrodipicolinate synthase activity"/>
    <property type="evidence" value="ECO:0007669"/>
    <property type="project" value="UniProtKB-UniRule"/>
</dbReference>
<keyword evidence="7 12" id="KW-0220">Diaminopimelate biosynthesis</keyword>
<feature type="binding site" evidence="12 15">
    <location>
        <position position="44"/>
    </location>
    <ligand>
        <name>pyruvate</name>
        <dbReference type="ChEBI" id="CHEBI:15361"/>
    </ligand>
</feature>
<dbReference type="Proteomes" id="UP000886198">
    <property type="component" value="Unassembled WGS sequence"/>
</dbReference>
<keyword evidence="6 12" id="KW-0028">Amino-acid biosynthesis</keyword>
<evidence type="ECO:0000256" key="11">
    <source>
        <dbReference type="ARBA" id="ARBA00047836"/>
    </source>
</evidence>
<evidence type="ECO:0000256" key="14">
    <source>
        <dbReference type="PIRSR" id="PIRSR001365-1"/>
    </source>
</evidence>
<dbReference type="PIRSF" id="PIRSF001365">
    <property type="entry name" value="DHDPS"/>
    <property type="match status" value="1"/>
</dbReference>